<dbReference type="Proteomes" id="UP000565441">
    <property type="component" value="Unassembled WGS sequence"/>
</dbReference>
<dbReference type="EMBL" id="JAACJP010000002">
    <property type="protein sequence ID" value="KAF5386993.1"/>
    <property type="molecule type" value="Genomic_DNA"/>
</dbReference>
<proteinExistence type="predicted"/>
<keyword evidence="2" id="KW-1185">Reference proteome</keyword>
<evidence type="ECO:0000313" key="1">
    <source>
        <dbReference type="EMBL" id="KAF5386993.1"/>
    </source>
</evidence>
<sequence>MPPNTRFSSYIKPGLLDQLPLDLKREIFEIAAYIHPPFALRLAVVSREVQPWAERIIYRELFFNGQRISRQQENNPNALEKFTVALEARPASFFAEYVKSLHFDGNFISEHILPIIQACTGITNFGLYAALNDGVDTDHSATEEVYRAIHTLPLETLFISTSHLTLLLQQCTPASSCLLTLPRLGLTDGCEYPAARFPALTHLALVPGSERAVPPIYAALANPRIVSVIATFSYAAIPRHNAMLRALRDIRAADPRLVLFTLPVSPTRYIEDDLWDLANEFPDEEQPVSYLKEIPGPKILSFEELMALGL</sequence>
<dbReference type="OrthoDB" id="3145912at2759"/>
<reference evidence="1 2" key="1">
    <citation type="journal article" date="2020" name="ISME J.">
        <title>Uncovering the hidden diversity of litter-decomposition mechanisms in mushroom-forming fungi.</title>
        <authorList>
            <person name="Floudas D."/>
            <person name="Bentzer J."/>
            <person name="Ahren D."/>
            <person name="Johansson T."/>
            <person name="Persson P."/>
            <person name="Tunlid A."/>
        </authorList>
    </citation>
    <scope>NUCLEOTIDE SEQUENCE [LARGE SCALE GENOMIC DNA]</scope>
    <source>
        <strain evidence="1 2">CBS 661.87</strain>
    </source>
</reference>
<name>A0A8H5MAM3_9AGAR</name>
<protein>
    <submittedName>
        <fullName evidence="1">Uncharacterized protein</fullName>
    </submittedName>
</protein>
<evidence type="ECO:0000313" key="2">
    <source>
        <dbReference type="Proteomes" id="UP000565441"/>
    </source>
</evidence>
<accession>A0A8H5MAM3</accession>
<organism evidence="1 2">
    <name type="scientific">Tricholomella constricta</name>
    <dbReference type="NCBI Taxonomy" id="117010"/>
    <lineage>
        <taxon>Eukaryota</taxon>
        <taxon>Fungi</taxon>
        <taxon>Dikarya</taxon>
        <taxon>Basidiomycota</taxon>
        <taxon>Agaricomycotina</taxon>
        <taxon>Agaricomycetes</taxon>
        <taxon>Agaricomycetidae</taxon>
        <taxon>Agaricales</taxon>
        <taxon>Tricholomatineae</taxon>
        <taxon>Lyophyllaceae</taxon>
        <taxon>Tricholomella</taxon>
    </lineage>
</organism>
<dbReference type="AlphaFoldDB" id="A0A8H5MAM3"/>
<comment type="caution">
    <text evidence="1">The sequence shown here is derived from an EMBL/GenBank/DDBJ whole genome shotgun (WGS) entry which is preliminary data.</text>
</comment>
<gene>
    <name evidence="1" type="ORF">D9615_001969</name>
</gene>